<keyword evidence="3" id="KW-1185">Reference proteome</keyword>
<feature type="transmembrane region" description="Helical" evidence="1">
    <location>
        <begin position="24"/>
        <end position="44"/>
    </location>
</feature>
<dbReference type="Proteomes" id="UP000281771">
    <property type="component" value="Unassembled WGS sequence"/>
</dbReference>
<keyword evidence="1" id="KW-1133">Transmembrane helix</keyword>
<accession>A0A3P1VCJ1</accession>
<evidence type="ECO:0000313" key="2">
    <source>
        <dbReference type="EMBL" id="RRD31894.1"/>
    </source>
</evidence>
<sequence>MRIAEFLFLAVVTALSTYWMNEAILAGSYFWATLYGMIVVRNLYFTYRVSRFIRVVETLTKKKD</sequence>
<proteinExistence type="predicted"/>
<evidence type="ECO:0000313" key="3">
    <source>
        <dbReference type="Proteomes" id="UP000281771"/>
    </source>
</evidence>
<dbReference type="STRING" id="1123309.GCA_000377005_01125"/>
<organism evidence="2 3">
    <name type="scientific">Streptococcus minor</name>
    <dbReference type="NCBI Taxonomy" id="229549"/>
    <lineage>
        <taxon>Bacteria</taxon>
        <taxon>Bacillati</taxon>
        <taxon>Bacillota</taxon>
        <taxon>Bacilli</taxon>
        <taxon>Lactobacillales</taxon>
        <taxon>Streptococcaceae</taxon>
        <taxon>Streptococcus</taxon>
    </lineage>
</organism>
<gene>
    <name evidence="2" type="ORF">EII38_03845</name>
</gene>
<reference evidence="2 3" key="1">
    <citation type="submission" date="2018-11" db="EMBL/GenBank/DDBJ databases">
        <title>Genomes From Bacteria Associated with the Canine Oral Cavity: a Test Case for Automated Genome-Based Taxonomic Assignment.</title>
        <authorList>
            <person name="Coil D.A."/>
            <person name="Jospin G."/>
            <person name="Darling A.E."/>
            <person name="Wallis C."/>
            <person name="Davis I.J."/>
            <person name="Harris S."/>
            <person name="Eisen J.A."/>
            <person name="Holcombe L.J."/>
            <person name="O'Flynn C."/>
        </authorList>
    </citation>
    <scope>NUCLEOTIDE SEQUENCE [LARGE SCALE GENOMIC DNA]</scope>
    <source>
        <strain evidence="2 3">OH4621_COT-116</strain>
    </source>
</reference>
<dbReference type="Pfam" id="PF11676">
    <property type="entry name" value="DUF3272"/>
    <property type="match status" value="1"/>
</dbReference>
<name>A0A3P1VCJ1_9STRE</name>
<evidence type="ECO:0000256" key="1">
    <source>
        <dbReference type="SAM" id="Phobius"/>
    </source>
</evidence>
<dbReference type="AlphaFoldDB" id="A0A3P1VCJ1"/>
<dbReference type="RefSeq" id="WP_018167042.1">
    <property type="nucleotide sequence ID" value="NZ_RQZA01000002.1"/>
</dbReference>
<protein>
    <submittedName>
        <fullName evidence="2">DUF3272 family protein</fullName>
    </submittedName>
</protein>
<comment type="caution">
    <text evidence="2">The sequence shown here is derived from an EMBL/GenBank/DDBJ whole genome shotgun (WGS) entry which is preliminary data.</text>
</comment>
<keyword evidence="1" id="KW-0812">Transmembrane</keyword>
<dbReference type="InterPro" id="IPR021690">
    <property type="entry name" value="DUF3272"/>
</dbReference>
<dbReference type="EMBL" id="RQZA01000002">
    <property type="protein sequence ID" value="RRD31894.1"/>
    <property type="molecule type" value="Genomic_DNA"/>
</dbReference>
<keyword evidence="1" id="KW-0472">Membrane</keyword>